<dbReference type="HOGENOM" id="CLU_042837_0_0_1"/>
<organism evidence="2 3">
    <name type="scientific">Ophiostoma piceae (strain UAMH 11346)</name>
    <name type="common">Sap stain fungus</name>
    <dbReference type="NCBI Taxonomy" id="1262450"/>
    <lineage>
        <taxon>Eukaryota</taxon>
        <taxon>Fungi</taxon>
        <taxon>Dikarya</taxon>
        <taxon>Ascomycota</taxon>
        <taxon>Pezizomycotina</taxon>
        <taxon>Sordariomycetes</taxon>
        <taxon>Sordariomycetidae</taxon>
        <taxon>Ophiostomatales</taxon>
        <taxon>Ophiostomataceae</taxon>
        <taxon>Ophiostoma</taxon>
    </lineage>
</organism>
<dbReference type="AlphaFoldDB" id="S3C8P8"/>
<evidence type="ECO:0000256" key="1">
    <source>
        <dbReference type="SAM" id="MobiDB-lite"/>
    </source>
</evidence>
<dbReference type="EMBL" id="KE148146">
    <property type="protein sequence ID" value="EPE09884.1"/>
    <property type="molecule type" value="Genomic_DNA"/>
</dbReference>
<dbReference type="OMA" id="CGYCERH"/>
<feature type="region of interest" description="Disordered" evidence="1">
    <location>
        <begin position="1"/>
        <end position="49"/>
    </location>
</feature>
<proteinExistence type="predicted"/>
<sequence>MPAADPMDQHDESPGLDDPMAANEATLDSSSNPRKRKKSSRAFRSAQLSPVHVLTKQNAKPRCGYCERHGKNCLYLRPQKKRGPAQGYRSALYSMRESAAAWGAVLHLVPSLAPVIEGYFKKEDGKRLIRAIKDPQQQEFYIQTWQQSSAAGPSPSSSSSTLFPPLPQAHFSSLPYDPKLESLLHHTPQNDAPIQSLGGSMASLGVPTVSLSDILARAAAQPSTNFSQALGSLGFAPEETLNDFVAMSYNPDLLDGSIDTDPLLGSDLDQKAYYELLMGRRYA</sequence>
<name>S3C8P8_OPHP1</name>
<evidence type="ECO:0000313" key="2">
    <source>
        <dbReference type="EMBL" id="EPE09884.1"/>
    </source>
</evidence>
<protein>
    <submittedName>
        <fullName evidence="2">Quinic acid utilization activator</fullName>
    </submittedName>
</protein>
<dbReference type="VEuPathDB" id="FungiDB:F503_04979"/>
<keyword evidence="3" id="KW-1185">Reference proteome</keyword>
<dbReference type="Proteomes" id="UP000016923">
    <property type="component" value="Unassembled WGS sequence"/>
</dbReference>
<accession>S3C8P8</accession>
<evidence type="ECO:0000313" key="3">
    <source>
        <dbReference type="Proteomes" id="UP000016923"/>
    </source>
</evidence>
<dbReference type="eggNOG" id="ENOG502SD66">
    <property type="taxonomic scope" value="Eukaryota"/>
</dbReference>
<gene>
    <name evidence="2" type="ORF">F503_04979</name>
</gene>
<reference evidence="2 3" key="1">
    <citation type="journal article" date="2013" name="BMC Genomics">
        <title>The genome and transcriptome of the pine saprophyte Ophiostoma piceae, and a comparison with the bark beetle-associated pine pathogen Grosmannia clavigera.</title>
        <authorList>
            <person name="Haridas S."/>
            <person name="Wang Y."/>
            <person name="Lim L."/>
            <person name="Massoumi Alamouti S."/>
            <person name="Jackman S."/>
            <person name="Docking R."/>
            <person name="Robertson G."/>
            <person name="Birol I."/>
            <person name="Bohlmann J."/>
            <person name="Breuil C."/>
        </authorList>
    </citation>
    <scope>NUCLEOTIDE SEQUENCE [LARGE SCALE GENOMIC DNA]</scope>
    <source>
        <strain evidence="2 3">UAMH 11346</strain>
    </source>
</reference>
<dbReference type="OrthoDB" id="2534600at2759"/>